<evidence type="ECO:0000313" key="24">
    <source>
        <dbReference type="Proteomes" id="UP000077755"/>
    </source>
</evidence>
<dbReference type="GO" id="GO:0020037">
    <property type="term" value="F:heme binding"/>
    <property type="evidence" value="ECO:0007669"/>
    <property type="project" value="UniProtKB-UniRule"/>
</dbReference>
<feature type="binding site" evidence="18">
    <location>
        <position position="185"/>
    </location>
    <ligand>
        <name>substrate</name>
    </ligand>
</feature>
<dbReference type="InterPro" id="IPR002016">
    <property type="entry name" value="Haem_peroxidase"/>
</dbReference>
<evidence type="ECO:0000256" key="4">
    <source>
        <dbReference type="ARBA" id="ARBA00006873"/>
    </source>
</evidence>
<reference evidence="23" key="1">
    <citation type="journal article" date="2016" name="Nat. Genet.">
        <title>A high-quality carrot genome assembly provides new insights into carotenoid accumulation and asterid genome evolution.</title>
        <authorList>
            <person name="Iorizzo M."/>
            <person name="Ellison S."/>
            <person name="Senalik D."/>
            <person name="Zeng P."/>
            <person name="Satapoomin P."/>
            <person name="Huang J."/>
            <person name="Bowman M."/>
            <person name="Iovene M."/>
            <person name="Sanseverino W."/>
            <person name="Cavagnaro P."/>
            <person name="Yildiz M."/>
            <person name="Macko-Podgorni A."/>
            <person name="Moranska E."/>
            <person name="Grzebelus E."/>
            <person name="Grzebelus D."/>
            <person name="Ashrafi H."/>
            <person name="Zheng Z."/>
            <person name="Cheng S."/>
            <person name="Spooner D."/>
            <person name="Van Deynze A."/>
            <person name="Simon P."/>
        </authorList>
    </citation>
    <scope>NUCLEOTIDE SEQUENCE</scope>
    <source>
        <tissue evidence="23">Leaf</tissue>
    </source>
</reference>
<evidence type="ECO:0000256" key="7">
    <source>
        <dbReference type="ARBA" id="ARBA00022559"/>
    </source>
</evidence>
<dbReference type="KEGG" id="dcr:108198613"/>
<evidence type="ECO:0000256" key="5">
    <source>
        <dbReference type="ARBA" id="ARBA00012313"/>
    </source>
</evidence>
<sequence length="347" mass="38866">MKTCISFFLILFLVVVSAKEYDGVDDDDEQSFPGNSITTFRDIPDYSDFEDDLTFSYYHKSCPDAEAIIQRKVDEWIKKDDTLAPSLIRLQYHDCVVRGCDASILLDYEGSERNANQSKSLRGFEVIDDIKAELEKKCPKTVSCSDILVGAVRDAVRIVGGPFYMVPYGRKDGRVSKAKEAESLPTGREKITDLVEFFQSIGLNILDLVVLSGAHTIGRTSCGSVQERLYNFNGTVGRSDPSIDPKYLNFLKRKCRWASEFVDFDGITPKNFNNEYYKNLQKNMGLLSTDQMLNTDSRTSVLVSALASQPEVFTSQFAASMVKLGKIQDPSSEGNGEIRLNCNYINA</sequence>
<dbReference type="Proteomes" id="UP000077755">
    <property type="component" value="Chromosome 1"/>
</dbReference>
<organism evidence="23 24">
    <name type="scientific">Daucus carota subsp. sativus</name>
    <name type="common">Carrot</name>
    <dbReference type="NCBI Taxonomy" id="79200"/>
    <lineage>
        <taxon>Eukaryota</taxon>
        <taxon>Viridiplantae</taxon>
        <taxon>Streptophyta</taxon>
        <taxon>Embryophyta</taxon>
        <taxon>Tracheophyta</taxon>
        <taxon>Spermatophyta</taxon>
        <taxon>Magnoliopsida</taxon>
        <taxon>eudicotyledons</taxon>
        <taxon>Gunneridae</taxon>
        <taxon>Pentapetalae</taxon>
        <taxon>asterids</taxon>
        <taxon>campanulids</taxon>
        <taxon>Apiales</taxon>
        <taxon>Apiaceae</taxon>
        <taxon>Apioideae</taxon>
        <taxon>Scandiceae</taxon>
        <taxon>Daucinae</taxon>
        <taxon>Daucus</taxon>
        <taxon>Daucus sect. Daucus</taxon>
    </lineage>
</organism>
<feature type="binding site" evidence="19">
    <location>
        <position position="216"/>
    </location>
    <ligand>
        <name>Ca(2+)</name>
        <dbReference type="ChEBI" id="CHEBI:29108"/>
        <label>2</label>
    </ligand>
</feature>
<feature type="binding site" evidence="19">
    <location>
        <position position="97"/>
    </location>
    <ligand>
        <name>Ca(2+)</name>
        <dbReference type="ChEBI" id="CHEBI:29108"/>
        <label>1</label>
    </ligand>
</feature>
<keyword evidence="13 19" id="KW-0408">Iron</keyword>
<keyword evidence="16 22" id="KW-0376">Hydrogen peroxide</keyword>
<evidence type="ECO:0000313" key="23">
    <source>
        <dbReference type="EMBL" id="WOG84783.1"/>
    </source>
</evidence>
<evidence type="ECO:0000256" key="1">
    <source>
        <dbReference type="ARBA" id="ARBA00000189"/>
    </source>
</evidence>
<evidence type="ECO:0000256" key="22">
    <source>
        <dbReference type="RuleBase" id="RU362060"/>
    </source>
</evidence>
<feature type="disulfide bond" evidence="21">
    <location>
        <begin position="95"/>
        <end position="100"/>
    </location>
</feature>
<evidence type="ECO:0000256" key="19">
    <source>
        <dbReference type="PIRSR" id="PIRSR600823-3"/>
    </source>
</evidence>
<feature type="binding site" description="axial binding residue" evidence="19">
    <location>
        <position position="215"/>
    </location>
    <ligand>
        <name>heme b</name>
        <dbReference type="ChEBI" id="CHEBI:60344"/>
    </ligand>
    <ligandPart>
        <name>Fe</name>
        <dbReference type="ChEBI" id="CHEBI:18248"/>
    </ligandPart>
</feature>
<dbReference type="InterPro" id="IPR000823">
    <property type="entry name" value="Peroxidase_pln"/>
</dbReference>
<evidence type="ECO:0000256" key="13">
    <source>
        <dbReference type="ARBA" id="ARBA00023004"/>
    </source>
</evidence>
<evidence type="ECO:0000256" key="3">
    <source>
        <dbReference type="ARBA" id="ARBA00004613"/>
    </source>
</evidence>
<feature type="binding site" evidence="19">
    <location>
        <position position="103"/>
    </location>
    <ligand>
        <name>Ca(2+)</name>
        <dbReference type="ChEBI" id="CHEBI:29108"/>
        <label>1</label>
    </ligand>
</feature>
<accession>A0A166IFK4</accession>
<dbReference type="GO" id="GO:0005576">
    <property type="term" value="C:extracellular region"/>
    <property type="evidence" value="ECO:0007669"/>
    <property type="project" value="UniProtKB-SubCell"/>
</dbReference>
<dbReference type="PROSITE" id="PS00435">
    <property type="entry name" value="PEROXIDASE_1"/>
    <property type="match status" value="1"/>
</dbReference>
<keyword evidence="24" id="KW-1185">Reference proteome</keyword>
<dbReference type="EC" id="1.11.1.7" evidence="5 22"/>
<keyword evidence="10 22" id="KW-0732">Signal</keyword>
<dbReference type="PROSITE" id="PS50873">
    <property type="entry name" value="PEROXIDASE_4"/>
    <property type="match status" value="1"/>
</dbReference>
<proteinExistence type="inferred from homology"/>
<gene>
    <name evidence="23" type="ORF">DCAR_0103968</name>
</gene>
<dbReference type="GO" id="GO:0006979">
    <property type="term" value="P:response to oxidative stress"/>
    <property type="evidence" value="ECO:0007669"/>
    <property type="project" value="UniProtKB-UniRule"/>
</dbReference>
<feature type="disulfide bond" evidence="21">
    <location>
        <begin position="222"/>
        <end position="255"/>
    </location>
</feature>
<dbReference type="InterPro" id="IPR010255">
    <property type="entry name" value="Haem_peroxidase_sf"/>
</dbReference>
<keyword evidence="15" id="KW-0325">Glycoprotein</keyword>
<reference evidence="23" key="2">
    <citation type="submission" date="2022-03" db="EMBL/GenBank/DDBJ databases">
        <title>Draft title - Genomic analysis of global carrot germplasm unveils the trajectory of domestication and the origin of high carotenoid orange carrot.</title>
        <authorList>
            <person name="Iorizzo M."/>
            <person name="Ellison S."/>
            <person name="Senalik D."/>
            <person name="Macko-Podgorni A."/>
            <person name="Grzebelus D."/>
            <person name="Bostan H."/>
            <person name="Rolling W."/>
            <person name="Curaba J."/>
            <person name="Simon P."/>
        </authorList>
    </citation>
    <scope>NUCLEOTIDE SEQUENCE</scope>
    <source>
        <tissue evidence="23">Leaf</tissue>
    </source>
</reference>
<evidence type="ECO:0000256" key="9">
    <source>
        <dbReference type="ARBA" id="ARBA00022723"/>
    </source>
</evidence>
<comment type="cofactor">
    <cofactor evidence="19 22">
        <name>heme b</name>
        <dbReference type="ChEBI" id="CHEBI:60344"/>
    </cofactor>
    <text evidence="19 22">Binds 1 heme b (iron(II)-protoporphyrin IX) group per subunit.</text>
</comment>
<dbReference type="PRINTS" id="PR00461">
    <property type="entry name" value="PLPEROXIDASE"/>
</dbReference>
<feature type="binding site" evidence="19">
    <location>
        <position position="265"/>
    </location>
    <ligand>
        <name>Ca(2+)</name>
        <dbReference type="ChEBI" id="CHEBI:29108"/>
        <label>2</label>
    </ligand>
</feature>
<comment type="subcellular location">
    <subcellularLocation>
        <location evidence="3 22">Secreted</location>
    </subcellularLocation>
</comment>
<dbReference type="Gramene" id="KZN11080">
    <property type="protein sequence ID" value="KZN11080"/>
    <property type="gene ID" value="DCAR_003736"/>
</dbReference>
<evidence type="ECO:0000256" key="21">
    <source>
        <dbReference type="PIRSR" id="PIRSR600823-5"/>
    </source>
</evidence>
<dbReference type="AlphaFoldDB" id="A0A166IFK4"/>
<feature type="disulfide bond" evidence="21">
    <location>
        <begin position="144"/>
        <end position="342"/>
    </location>
</feature>
<evidence type="ECO:0000256" key="17">
    <source>
        <dbReference type="PIRSR" id="PIRSR600823-1"/>
    </source>
</evidence>
<comment type="catalytic activity">
    <reaction evidence="1 22">
        <text>2 a phenolic donor + H2O2 = 2 a phenolic radical donor + 2 H2O</text>
        <dbReference type="Rhea" id="RHEA:56136"/>
        <dbReference type="ChEBI" id="CHEBI:15377"/>
        <dbReference type="ChEBI" id="CHEBI:16240"/>
        <dbReference type="ChEBI" id="CHEBI:139520"/>
        <dbReference type="ChEBI" id="CHEBI:139521"/>
        <dbReference type="EC" id="1.11.1.7"/>
    </reaction>
</comment>
<feature type="signal peptide" evidence="22">
    <location>
        <begin position="1"/>
        <end position="18"/>
    </location>
</feature>
<dbReference type="GO" id="GO:0042744">
    <property type="term" value="P:hydrogen peroxide catabolic process"/>
    <property type="evidence" value="ECO:0007669"/>
    <property type="project" value="UniProtKB-KW"/>
</dbReference>
<dbReference type="InterPro" id="IPR033905">
    <property type="entry name" value="Secretory_peroxidase"/>
</dbReference>
<keyword evidence="7 22" id="KW-0575">Peroxidase</keyword>
<protein>
    <recommendedName>
        <fullName evidence="5 22">Peroxidase</fullName>
        <ecNumber evidence="5 22">1.11.1.7</ecNumber>
    </recommendedName>
</protein>
<dbReference type="EMBL" id="CP093343">
    <property type="protein sequence ID" value="WOG84783.1"/>
    <property type="molecule type" value="Genomic_DNA"/>
</dbReference>
<comment type="similarity">
    <text evidence="22">Belongs to the peroxidase family. Classical plant (class III) peroxidase subfamily.</text>
</comment>
<dbReference type="Gene3D" id="1.10.520.10">
    <property type="match status" value="1"/>
</dbReference>
<evidence type="ECO:0000256" key="10">
    <source>
        <dbReference type="ARBA" id="ARBA00022729"/>
    </source>
</evidence>
<dbReference type="Pfam" id="PF00141">
    <property type="entry name" value="peroxidase"/>
    <property type="match status" value="1"/>
</dbReference>
<comment type="similarity">
    <text evidence="4">Belongs to the peroxidase family. Ascorbate peroxidase subfamily.</text>
</comment>
<dbReference type="FunFam" id="1.10.420.10:FF:000001">
    <property type="entry name" value="Peroxidase"/>
    <property type="match status" value="1"/>
</dbReference>
<evidence type="ECO:0000256" key="8">
    <source>
        <dbReference type="ARBA" id="ARBA00022617"/>
    </source>
</evidence>
<dbReference type="GO" id="GO:0140825">
    <property type="term" value="F:lactoperoxidase activity"/>
    <property type="evidence" value="ECO:0007669"/>
    <property type="project" value="UniProtKB-EC"/>
</dbReference>
<keyword evidence="14 21" id="KW-1015">Disulfide bond</keyword>
<feature type="binding site" evidence="19">
    <location>
        <position position="99"/>
    </location>
    <ligand>
        <name>Ca(2+)</name>
        <dbReference type="ChEBI" id="CHEBI:29108"/>
        <label>1</label>
    </ligand>
</feature>
<keyword evidence="8 22" id="KW-0349">Heme</keyword>
<dbReference type="FunFam" id="1.10.520.10:FF:000006">
    <property type="entry name" value="Peroxidase"/>
    <property type="match status" value="1"/>
</dbReference>
<keyword evidence="6 22" id="KW-0964">Secreted</keyword>
<feature type="binding site" evidence="19">
    <location>
        <position position="101"/>
    </location>
    <ligand>
        <name>Ca(2+)</name>
        <dbReference type="ChEBI" id="CHEBI:29108"/>
        <label>1</label>
    </ligand>
</feature>
<evidence type="ECO:0000256" key="16">
    <source>
        <dbReference type="ARBA" id="ARBA00023324"/>
    </source>
</evidence>
<dbReference type="PANTHER" id="PTHR31517">
    <property type="match status" value="1"/>
</dbReference>
<dbReference type="PRINTS" id="PR00458">
    <property type="entry name" value="PEROXIDASE"/>
</dbReference>
<keyword evidence="11 19" id="KW-0106">Calcium</keyword>
<evidence type="ECO:0000256" key="18">
    <source>
        <dbReference type="PIRSR" id="PIRSR600823-2"/>
    </source>
</evidence>
<evidence type="ECO:0000256" key="20">
    <source>
        <dbReference type="PIRSR" id="PIRSR600823-4"/>
    </source>
</evidence>
<dbReference type="OMA" id="PMGHENI"/>
<evidence type="ECO:0000256" key="11">
    <source>
        <dbReference type="ARBA" id="ARBA00022837"/>
    </source>
</evidence>
<name>A0A166IFK4_DAUCS</name>
<evidence type="ECO:0000256" key="6">
    <source>
        <dbReference type="ARBA" id="ARBA00022525"/>
    </source>
</evidence>
<keyword evidence="12 22" id="KW-0560">Oxidoreductase</keyword>
<evidence type="ECO:0000256" key="12">
    <source>
        <dbReference type="ARBA" id="ARBA00023002"/>
    </source>
</evidence>
<evidence type="ECO:0000256" key="2">
    <source>
        <dbReference type="ARBA" id="ARBA00002322"/>
    </source>
</evidence>
<feature type="site" description="Transition state stabilizer" evidence="20">
    <location>
        <position position="89"/>
    </location>
</feature>
<dbReference type="PANTHER" id="PTHR31517:SF17">
    <property type="entry name" value="PEROXIDASE 6"/>
    <property type="match status" value="1"/>
</dbReference>
<feature type="chain" id="PRO_5042620718" description="Peroxidase" evidence="22">
    <location>
        <begin position="19"/>
        <end position="347"/>
    </location>
</feature>
<comment type="function">
    <text evidence="2">Removal of H(2)O(2), oxidation of toxic reductants, biosynthesis and degradation of lignin, suberization, auxin catabolism, response to environmental stresses such as wounding, pathogen attack and oxidative stress. These functions might be dependent on each isozyme/isoform in each plant tissue.</text>
</comment>
<dbReference type="Gene3D" id="1.10.420.10">
    <property type="entry name" value="Peroxidase, domain 2"/>
    <property type="match status" value="1"/>
</dbReference>
<dbReference type="InterPro" id="IPR019793">
    <property type="entry name" value="Peroxidases_heam-ligand_BS"/>
</dbReference>
<comment type="cofactor">
    <cofactor evidence="19 22">
        <name>Ca(2+)</name>
        <dbReference type="ChEBI" id="CHEBI:29108"/>
    </cofactor>
    <text evidence="19 22">Binds 2 calcium ions per subunit.</text>
</comment>
<feature type="binding site" evidence="19">
    <location>
        <position position="94"/>
    </location>
    <ligand>
        <name>Ca(2+)</name>
        <dbReference type="ChEBI" id="CHEBI:29108"/>
        <label>1</label>
    </ligand>
</feature>
<feature type="active site" description="Proton acceptor" evidence="17">
    <location>
        <position position="93"/>
    </location>
</feature>
<evidence type="ECO:0000256" key="14">
    <source>
        <dbReference type="ARBA" id="ARBA00023157"/>
    </source>
</evidence>
<evidence type="ECO:0000256" key="15">
    <source>
        <dbReference type="ARBA" id="ARBA00023180"/>
    </source>
</evidence>
<feature type="binding site" evidence="19">
    <location>
        <position position="268"/>
    </location>
    <ligand>
        <name>Ca(2+)</name>
        <dbReference type="ChEBI" id="CHEBI:29108"/>
        <label>2</label>
    </ligand>
</feature>
<dbReference type="SUPFAM" id="SSF48113">
    <property type="entry name" value="Heme-dependent peroxidases"/>
    <property type="match status" value="1"/>
</dbReference>
<dbReference type="GO" id="GO:0046872">
    <property type="term" value="F:metal ion binding"/>
    <property type="evidence" value="ECO:0007669"/>
    <property type="project" value="UniProtKB-UniRule"/>
</dbReference>
<feature type="binding site" evidence="19">
    <location>
        <position position="112"/>
    </location>
    <ligand>
        <name>Ca(2+)</name>
        <dbReference type="ChEBI" id="CHEBI:29108"/>
        <label>1</label>
    </ligand>
</feature>
<dbReference type="CDD" id="cd00693">
    <property type="entry name" value="secretory_peroxidase"/>
    <property type="match status" value="1"/>
</dbReference>
<feature type="disulfide bond" evidence="21">
    <location>
        <begin position="62"/>
        <end position="138"/>
    </location>
</feature>
<keyword evidence="9 19" id="KW-0479">Metal-binding</keyword>